<organism evidence="2 3">
    <name type="scientific">Phyllobacterium myrsinacearum</name>
    <dbReference type="NCBI Taxonomy" id="28101"/>
    <lineage>
        <taxon>Bacteria</taxon>
        <taxon>Pseudomonadati</taxon>
        <taxon>Pseudomonadota</taxon>
        <taxon>Alphaproteobacteria</taxon>
        <taxon>Hyphomicrobiales</taxon>
        <taxon>Phyllobacteriaceae</taxon>
        <taxon>Phyllobacterium</taxon>
    </lineage>
</organism>
<dbReference type="InterPro" id="IPR000600">
    <property type="entry name" value="ROK"/>
</dbReference>
<evidence type="ECO:0000313" key="3">
    <source>
        <dbReference type="Proteomes" id="UP000549052"/>
    </source>
</evidence>
<dbReference type="SUPFAM" id="SSF53067">
    <property type="entry name" value="Actin-like ATPase domain"/>
    <property type="match status" value="1"/>
</dbReference>
<evidence type="ECO:0000256" key="1">
    <source>
        <dbReference type="ARBA" id="ARBA00006479"/>
    </source>
</evidence>
<reference evidence="2 3" key="1">
    <citation type="submission" date="2020-07" db="EMBL/GenBank/DDBJ databases">
        <title>Genomic Encyclopedia of Type Strains, Phase IV (KMG-V): Genome sequencing to study the core and pangenomes of soil and plant-associated prokaryotes.</title>
        <authorList>
            <person name="Whitman W."/>
        </authorList>
    </citation>
    <scope>NUCLEOTIDE SEQUENCE [LARGE SCALE GENOMIC DNA]</scope>
    <source>
        <strain evidence="2 3">AN3</strain>
    </source>
</reference>
<dbReference type="SUPFAM" id="SSF46785">
    <property type="entry name" value="Winged helix' DNA-binding domain"/>
    <property type="match status" value="1"/>
</dbReference>
<comment type="caution">
    <text evidence="2">The sequence shown here is derived from an EMBL/GenBank/DDBJ whole genome shotgun (WGS) entry which is preliminary data.</text>
</comment>
<dbReference type="AlphaFoldDB" id="A0A839EPD5"/>
<dbReference type="InterPro" id="IPR036390">
    <property type="entry name" value="WH_DNA-bd_sf"/>
</dbReference>
<name>A0A839EPD5_9HYPH</name>
<dbReference type="EMBL" id="JACGXN010000004">
    <property type="protein sequence ID" value="MBA8879354.1"/>
    <property type="molecule type" value="Genomic_DNA"/>
</dbReference>
<dbReference type="Pfam" id="PF00480">
    <property type="entry name" value="ROK"/>
    <property type="match status" value="1"/>
</dbReference>
<dbReference type="Gene3D" id="1.10.10.10">
    <property type="entry name" value="Winged helix-like DNA-binding domain superfamily/Winged helix DNA-binding domain"/>
    <property type="match status" value="1"/>
</dbReference>
<dbReference type="PANTHER" id="PTHR18964:SF149">
    <property type="entry name" value="BIFUNCTIONAL UDP-N-ACETYLGLUCOSAMINE 2-EPIMERASE_N-ACETYLMANNOSAMINE KINASE"/>
    <property type="match status" value="1"/>
</dbReference>
<dbReference type="RefSeq" id="WP_182550007.1">
    <property type="nucleotide sequence ID" value="NZ_JACGXN010000004.1"/>
</dbReference>
<proteinExistence type="inferred from homology"/>
<dbReference type="Proteomes" id="UP000549052">
    <property type="component" value="Unassembled WGS sequence"/>
</dbReference>
<dbReference type="InterPro" id="IPR036388">
    <property type="entry name" value="WH-like_DNA-bd_sf"/>
</dbReference>
<gene>
    <name evidence="2" type="ORF">FHW16_003073</name>
</gene>
<dbReference type="InterPro" id="IPR043129">
    <property type="entry name" value="ATPase_NBD"/>
</dbReference>
<keyword evidence="3" id="KW-1185">Reference proteome</keyword>
<accession>A0A839EPD5</accession>
<comment type="similarity">
    <text evidence="1">Belongs to the ROK (NagC/XylR) family.</text>
</comment>
<dbReference type="Gene3D" id="3.30.420.40">
    <property type="match status" value="2"/>
</dbReference>
<evidence type="ECO:0000313" key="2">
    <source>
        <dbReference type="EMBL" id="MBA8879354.1"/>
    </source>
</evidence>
<protein>
    <submittedName>
        <fullName evidence="2">Transcriptional regulator of PTS protein</fullName>
    </submittedName>
</protein>
<dbReference type="PANTHER" id="PTHR18964">
    <property type="entry name" value="ROK (REPRESSOR, ORF, KINASE) FAMILY"/>
    <property type="match status" value="1"/>
</dbReference>
<sequence length="392" mass="42859">MILTVDETHYDDAHQRDCARVIALISNGRQYSRPSIAEALDMTSTTTSKVVGDLIARGLLVETAGEKSGRGRPAIRIGLNARRLGATVIHVSSRSLRGTLVDFGGRALERAGVDIPDDVDRDQMTAAMRDLIRSLVGKCPPGMQHIGTSVSVSGVVDVKSRTWLLTSRWPNIRDFDLATALAPVTPEVLVCRHLDAELNARLLQDPVFGTDNTLLLHWGWGIGLAYSVNGDSFIRAGGPFGEIGHWRFNLLEDRACGCGNYGCLETAASLWALLPRMREIWPDLSEDEELLAGQMSGLPLLDMPDMRTGLQLMARSLANVCRLLFPKRVIVTGPFIANADIWQTFEKAFQAEGLIGTLELPALLADRSSEDFAILGAVRPLFNLGLETFIRS</sequence>